<dbReference type="Proteomes" id="UP000813463">
    <property type="component" value="Chromosome 1"/>
</dbReference>
<feature type="domain" description="Reverse transcriptase Ty1/copia-type" evidence="1">
    <location>
        <begin position="50"/>
        <end position="129"/>
    </location>
</feature>
<dbReference type="OrthoDB" id="411615at2759"/>
<dbReference type="KEGG" id="soe:110778732"/>
<dbReference type="GeneID" id="110778732"/>
<proteinExistence type="predicted"/>
<dbReference type="AlphaFoldDB" id="A0A9R0JLS3"/>
<reference evidence="3" key="2">
    <citation type="submission" date="2025-08" db="UniProtKB">
        <authorList>
            <consortium name="RefSeq"/>
        </authorList>
    </citation>
    <scope>IDENTIFICATION</scope>
    <source>
        <tissue evidence="3">Leaf</tissue>
    </source>
</reference>
<evidence type="ECO:0000313" key="2">
    <source>
        <dbReference type="Proteomes" id="UP000813463"/>
    </source>
</evidence>
<keyword evidence="2" id="KW-1185">Reference proteome</keyword>
<name>A0A9R0JLS3_SPIOL</name>
<evidence type="ECO:0000259" key="1">
    <source>
        <dbReference type="Pfam" id="PF07727"/>
    </source>
</evidence>
<dbReference type="InterPro" id="IPR013103">
    <property type="entry name" value="RVT_2"/>
</dbReference>
<protein>
    <submittedName>
        <fullName evidence="3">Uncharacterized mitochondrial protein AtMg00820-like</fullName>
    </submittedName>
</protein>
<reference evidence="2" key="1">
    <citation type="journal article" date="2021" name="Nat. Commun.">
        <title>Genomic analyses provide insights into spinach domestication and the genetic basis of agronomic traits.</title>
        <authorList>
            <person name="Cai X."/>
            <person name="Sun X."/>
            <person name="Xu C."/>
            <person name="Sun H."/>
            <person name="Wang X."/>
            <person name="Ge C."/>
            <person name="Zhang Z."/>
            <person name="Wang Q."/>
            <person name="Fei Z."/>
            <person name="Jiao C."/>
            <person name="Wang Q."/>
        </authorList>
    </citation>
    <scope>NUCLEOTIDE SEQUENCE [LARGE SCALE GENOMIC DNA]</scope>
    <source>
        <strain evidence="2">cv. Varoflay</strain>
    </source>
</reference>
<organism evidence="2 3">
    <name type="scientific">Spinacia oleracea</name>
    <name type="common">Spinach</name>
    <dbReference type="NCBI Taxonomy" id="3562"/>
    <lineage>
        <taxon>Eukaryota</taxon>
        <taxon>Viridiplantae</taxon>
        <taxon>Streptophyta</taxon>
        <taxon>Embryophyta</taxon>
        <taxon>Tracheophyta</taxon>
        <taxon>Spermatophyta</taxon>
        <taxon>Magnoliopsida</taxon>
        <taxon>eudicotyledons</taxon>
        <taxon>Gunneridae</taxon>
        <taxon>Pentapetalae</taxon>
        <taxon>Caryophyllales</taxon>
        <taxon>Chenopodiaceae</taxon>
        <taxon>Chenopodioideae</taxon>
        <taxon>Anserineae</taxon>
        <taxon>Spinacia</taxon>
    </lineage>
</organism>
<dbReference type="RefSeq" id="XP_021838980.1">
    <property type="nucleotide sequence ID" value="XM_021983288.1"/>
</dbReference>
<evidence type="ECO:0000313" key="3">
    <source>
        <dbReference type="RefSeq" id="XP_021838980.1"/>
    </source>
</evidence>
<accession>A0A9R0JLS3</accession>
<sequence>MEEVDGLDEIMVCLQEVDEDPKSYEEAMSSFDASFWKEEINSELESIMANQTWELVELPKGGKVIGCKWIFKRKLKTDGSVERFNARLVIRGFSQKFGVDYFYTYLPVTKISTIRLLFAIASAYKLLVH</sequence>
<gene>
    <name evidence="3" type="primary">LOC110778732</name>
</gene>
<dbReference type="Pfam" id="PF07727">
    <property type="entry name" value="RVT_2"/>
    <property type="match status" value="1"/>
</dbReference>